<keyword evidence="3" id="KW-0274">FAD</keyword>
<accession>A0A1E5JVU9</accession>
<dbReference type="SUPFAM" id="SSF55424">
    <property type="entry name" value="FAD/NAD-linked reductases, dimerisation (C-terminal) domain"/>
    <property type="match status" value="1"/>
</dbReference>
<dbReference type="Gene3D" id="3.30.390.30">
    <property type="match status" value="1"/>
</dbReference>
<dbReference type="Pfam" id="PF02852">
    <property type="entry name" value="Pyr_redox_dim"/>
    <property type="match status" value="1"/>
</dbReference>
<comment type="similarity">
    <text evidence="1">Belongs to the class-I pyridine nucleotide-disulfide oxidoreductase family.</text>
</comment>
<dbReference type="PANTHER" id="PTHR22912:SF160">
    <property type="entry name" value="DIHYDROLIPOYL DEHYDROGENASE"/>
    <property type="match status" value="1"/>
</dbReference>
<proteinExistence type="inferred from homology"/>
<comment type="caution">
    <text evidence="6">The sequence shown here is derived from an EMBL/GenBank/DDBJ whole genome shotgun (WGS) entry which is preliminary data.</text>
</comment>
<keyword evidence="7" id="KW-1185">Reference proteome</keyword>
<protein>
    <submittedName>
        <fullName evidence="6">Dihydrolipoyl dehydrogenase</fullName>
    </submittedName>
</protein>
<dbReference type="InterPro" id="IPR016156">
    <property type="entry name" value="FAD/NAD-linked_Rdtase_dimer_sf"/>
</dbReference>
<organism evidence="6 7">
    <name type="scientific">Legionella parisiensis</name>
    <dbReference type="NCBI Taxonomy" id="45071"/>
    <lineage>
        <taxon>Bacteria</taxon>
        <taxon>Pseudomonadati</taxon>
        <taxon>Pseudomonadota</taxon>
        <taxon>Gammaproteobacteria</taxon>
        <taxon>Legionellales</taxon>
        <taxon>Legionellaceae</taxon>
        <taxon>Legionella</taxon>
    </lineage>
</organism>
<dbReference type="GO" id="GO:0006103">
    <property type="term" value="P:2-oxoglutarate metabolic process"/>
    <property type="evidence" value="ECO:0007669"/>
    <property type="project" value="TreeGrafter"/>
</dbReference>
<evidence type="ECO:0000256" key="1">
    <source>
        <dbReference type="ARBA" id="ARBA00007532"/>
    </source>
</evidence>
<feature type="domain" description="Pyridine nucleotide-disulphide oxidoreductase dimerisation" evidence="5">
    <location>
        <begin position="1"/>
        <end position="60"/>
    </location>
</feature>
<dbReference type="Proteomes" id="UP000095229">
    <property type="component" value="Unassembled WGS sequence"/>
</dbReference>
<dbReference type="GO" id="GO:0050660">
    <property type="term" value="F:flavin adenine dinucleotide binding"/>
    <property type="evidence" value="ECO:0007669"/>
    <property type="project" value="TreeGrafter"/>
</dbReference>
<evidence type="ECO:0000313" key="6">
    <source>
        <dbReference type="EMBL" id="OEH48503.1"/>
    </source>
</evidence>
<dbReference type="EMBL" id="LSOG01000014">
    <property type="protein sequence ID" value="OEH48503.1"/>
    <property type="molecule type" value="Genomic_DNA"/>
</dbReference>
<dbReference type="AlphaFoldDB" id="A0A1E5JVU9"/>
<evidence type="ECO:0000256" key="2">
    <source>
        <dbReference type="ARBA" id="ARBA00022630"/>
    </source>
</evidence>
<evidence type="ECO:0000259" key="5">
    <source>
        <dbReference type="Pfam" id="PF02852"/>
    </source>
</evidence>
<dbReference type="PATRIC" id="fig|45071.7.peg.490"/>
<reference evidence="6 7" key="1">
    <citation type="submission" date="2016-02" db="EMBL/GenBank/DDBJ databases">
        <title>Secondary metabolites in Legionella.</title>
        <authorList>
            <person name="Tobias N.J."/>
            <person name="Bode H.B."/>
        </authorList>
    </citation>
    <scope>NUCLEOTIDE SEQUENCE [LARGE SCALE GENOMIC DNA]</scope>
    <source>
        <strain evidence="6 7">DSM 19216</strain>
    </source>
</reference>
<keyword evidence="4" id="KW-0520">NAD</keyword>
<evidence type="ECO:0000256" key="3">
    <source>
        <dbReference type="ARBA" id="ARBA00022827"/>
    </source>
</evidence>
<keyword evidence="2" id="KW-0285">Flavoprotein</keyword>
<evidence type="ECO:0000313" key="7">
    <source>
        <dbReference type="Proteomes" id="UP000095229"/>
    </source>
</evidence>
<gene>
    <name evidence="6" type="primary">lpdA_2</name>
    <name evidence="6" type="ORF">lpari_00452</name>
</gene>
<dbReference type="PRINTS" id="PR00411">
    <property type="entry name" value="PNDRDTASEI"/>
</dbReference>
<name>A0A1E5JVU9_9GAMM</name>
<evidence type="ECO:0000256" key="4">
    <source>
        <dbReference type="ARBA" id="ARBA00023027"/>
    </source>
</evidence>
<sequence>MTKLLFCPDTNRILGAGIVGINAGDLIAETALAIEMCCDVEDIALTIHPHPTLSETIAQAAEAFEGTITDLYLPKKKKVLNKYVICSLGTVKKQEVRASSPRFFYVARLHLFIWEQQK</sequence>
<dbReference type="InterPro" id="IPR050151">
    <property type="entry name" value="Class-I_Pyr_Nuc-Dis_Oxidored"/>
</dbReference>
<dbReference type="PANTHER" id="PTHR22912">
    <property type="entry name" value="DISULFIDE OXIDOREDUCTASE"/>
    <property type="match status" value="1"/>
</dbReference>
<dbReference type="GO" id="GO:0004148">
    <property type="term" value="F:dihydrolipoyl dehydrogenase (NADH) activity"/>
    <property type="evidence" value="ECO:0007669"/>
    <property type="project" value="TreeGrafter"/>
</dbReference>
<dbReference type="InterPro" id="IPR004099">
    <property type="entry name" value="Pyr_nucl-diS_OxRdtase_dimer"/>
</dbReference>